<name>A0ABC8LQP6_ERUVS</name>
<gene>
    <name evidence="1" type="ORF">ERUC_LOCUS38580</name>
</gene>
<dbReference type="Proteomes" id="UP001642260">
    <property type="component" value="Unassembled WGS sequence"/>
</dbReference>
<accession>A0ABC8LQP6</accession>
<dbReference type="AlphaFoldDB" id="A0ABC8LQP6"/>
<keyword evidence="2" id="KW-1185">Reference proteome</keyword>
<reference evidence="1 2" key="1">
    <citation type="submission" date="2022-03" db="EMBL/GenBank/DDBJ databases">
        <authorList>
            <person name="Macdonald S."/>
            <person name="Ahmed S."/>
            <person name="Newling K."/>
        </authorList>
    </citation>
    <scope>NUCLEOTIDE SEQUENCE [LARGE SCALE GENOMIC DNA]</scope>
</reference>
<sequence length="109" mass="12485">MTEEDVIAYPVQPFDHKSYPVISGKTKARSRKRRSRTFSKTSEDVNIFRAADDDHAEDQCPQTSKSDADLINDGSEEKFSELIRRLIAQKENEVESCNNLEVILKKNHS</sequence>
<comment type="caution">
    <text evidence="1">The sequence shown here is derived from an EMBL/GenBank/DDBJ whole genome shotgun (WGS) entry which is preliminary data.</text>
</comment>
<evidence type="ECO:0000313" key="2">
    <source>
        <dbReference type="Proteomes" id="UP001642260"/>
    </source>
</evidence>
<evidence type="ECO:0000313" key="1">
    <source>
        <dbReference type="EMBL" id="CAH8386097.1"/>
    </source>
</evidence>
<protein>
    <submittedName>
        <fullName evidence="1">Uncharacterized protein</fullName>
    </submittedName>
</protein>
<dbReference type="EMBL" id="CAKOAT010697376">
    <property type="protein sequence ID" value="CAH8386097.1"/>
    <property type="molecule type" value="Genomic_DNA"/>
</dbReference>
<organism evidence="1 2">
    <name type="scientific">Eruca vesicaria subsp. sativa</name>
    <name type="common">Garden rocket</name>
    <name type="synonym">Eruca sativa</name>
    <dbReference type="NCBI Taxonomy" id="29727"/>
    <lineage>
        <taxon>Eukaryota</taxon>
        <taxon>Viridiplantae</taxon>
        <taxon>Streptophyta</taxon>
        <taxon>Embryophyta</taxon>
        <taxon>Tracheophyta</taxon>
        <taxon>Spermatophyta</taxon>
        <taxon>Magnoliopsida</taxon>
        <taxon>eudicotyledons</taxon>
        <taxon>Gunneridae</taxon>
        <taxon>Pentapetalae</taxon>
        <taxon>rosids</taxon>
        <taxon>malvids</taxon>
        <taxon>Brassicales</taxon>
        <taxon>Brassicaceae</taxon>
        <taxon>Brassiceae</taxon>
        <taxon>Eruca</taxon>
    </lineage>
</organism>
<proteinExistence type="predicted"/>